<evidence type="ECO:0000313" key="2">
    <source>
        <dbReference type="EMBL" id="MFC4676090.1"/>
    </source>
</evidence>
<reference evidence="3" key="1">
    <citation type="journal article" date="2019" name="Int. J. Syst. Evol. Microbiol.">
        <title>The Global Catalogue of Microorganisms (GCM) 10K type strain sequencing project: providing services to taxonomists for standard genome sequencing and annotation.</title>
        <authorList>
            <consortium name="The Broad Institute Genomics Platform"/>
            <consortium name="The Broad Institute Genome Sequencing Center for Infectious Disease"/>
            <person name="Wu L."/>
            <person name="Ma J."/>
        </authorList>
    </citation>
    <scope>NUCLEOTIDE SEQUENCE [LARGE SCALE GENOMIC DNA]</scope>
    <source>
        <strain evidence="3">CCUG 66188</strain>
    </source>
</reference>
<dbReference type="Gene3D" id="2.30.30.140">
    <property type="match status" value="1"/>
</dbReference>
<dbReference type="PRINTS" id="PR00445">
    <property type="entry name" value="HUPFHYPC"/>
</dbReference>
<comment type="caution">
    <text evidence="2">The sequence shown here is derived from an EMBL/GenBank/DDBJ whole genome shotgun (WGS) entry which is preliminary data.</text>
</comment>
<dbReference type="InterPro" id="IPR019812">
    <property type="entry name" value="Hydgase_assmbl_chp_CS"/>
</dbReference>
<name>A0ABV9L0R6_9BACT</name>
<dbReference type="InterPro" id="IPR001109">
    <property type="entry name" value="Hydrogenase_HupF/HypC"/>
</dbReference>
<dbReference type="PROSITE" id="PS01097">
    <property type="entry name" value="HUPF_HYPC"/>
    <property type="match status" value="1"/>
</dbReference>
<gene>
    <name evidence="2" type="ORF">ACFO6W_20605</name>
</gene>
<dbReference type="RefSeq" id="WP_379999962.1">
    <property type="nucleotide sequence ID" value="NZ_JBHSGN010000121.1"/>
</dbReference>
<comment type="similarity">
    <text evidence="1">Belongs to the HupF/HypC family.</text>
</comment>
<dbReference type="EMBL" id="JBHSGN010000121">
    <property type="protein sequence ID" value="MFC4676090.1"/>
    <property type="molecule type" value="Genomic_DNA"/>
</dbReference>
<dbReference type="Pfam" id="PF01455">
    <property type="entry name" value="HupF_HypC"/>
    <property type="match status" value="1"/>
</dbReference>
<dbReference type="SUPFAM" id="SSF159127">
    <property type="entry name" value="HupF/HypC-like"/>
    <property type="match status" value="1"/>
</dbReference>
<organism evidence="2 3">
    <name type="scientific">Dysgonomonas termitidis</name>
    <dbReference type="NCBI Taxonomy" id="1516126"/>
    <lineage>
        <taxon>Bacteria</taxon>
        <taxon>Pseudomonadati</taxon>
        <taxon>Bacteroidota</taxon>
        <taxon>Bacteroidia</taxon>
        <taxon>Bacteroidales</taxon>
        <taxon>Dysgonomonadaceae</taxon>
        <taxon>Dysgonomonas</taxon>
    </lineage>
</organism>
<evidence type="ECO:0000313" key="3">
    <source>
        <dbReference type="Proteomes" id="UP001596023"/>
    </source>
</evidence>
<dbReference type="Proteomes" id="UP001596023">
    <property type="component" value="Unassembled WGS sequence"/>
</dbReference>
<dbReference type="PANTHER" id="PTHR35177:SF2">
    <property type="entry name" value="HYDROGENASE MATURATION FACTOR HYBG"/>
    <property type="match status" value="1"/>
</dbReference>
<keyword evidence="3" id="KW-1185">Reference proteome</keyword>
<protein>
    <submittedName>
        <fullName evidence="2">HypC/HybG/HupF family hydrogenase formation chaperone</fullName>
    </submittedName>
</protein>
<dbReference type="PANTHER" id="PTHR35177">
    <property type="entry name" value="HYDROGENASE MATURATION FACTOR HYBG"/>
    <property type="match status" value="1"/>
</dbReference>
<dbReference type="NCBIfam" id="TIGR00074">
    <property type="entry name" value="hypC_hupF"/>
    <property type="match status" value="1"/>
</dbReference>
<evidence type="ECO:0000256" key="1">
    <source>
        <dbReference type="ARBA" id="ARBA00006018"/>
    </source>
</evidence>
<accession>A0ABV9L0R6</accession>
<sequence>MCLAVPGKIISIDDSIPELRMAKVDFGGMMKNVCIQWVEANEGDYILAHAGMAISLIDAGEAEKTLADFKTIARSLENPAI</sequence>
<proteinExistence type="inferred from homology"/>